<feature type="domain" description="S1 motif" evidence="15">
    <location>
        <begin position="1131"/>
        <end position="1200"/>
    </location>
</feature>
<feature type="domain" description="S1 motif" evidence="15">
    <location>
        <begin position="1044"/>
        <end position="1115"/>
    </location>
</feature>
<feature type="domain" description="S1 motif" evidence="15">
    <location>
        <begin position="555"/>
        <end position="629"/>
    </location>
</feature>
<dbReference type="GO" id="GO:0006397">
    <property type="term" value="P:mRNA processing"/>
    <property type="evidence" value="ECO:0007669"/>
    <property type="project" value="UniProtKB-KW"/>
</dbReference>
<dbReference type="InterPro" id="IPR003029">
    <property type="entry name" value="S1_domain"/>
</dbReference>
<dbReference type="GO" id="GO:0005681">
    <property type="term" value="C:spliceosomal complex"/>
    <property type="evidence" value="ECO:0007669"/>
    <property type="project" value="UniProtKB-KW"/>
</dbReference>
<dbReference type="InterPro" id="IPR057302">
    <property type="entry name" value="Rrp5_S1"/>
</dbReference>
<comment type="similarity">
    <text evidence="2">Belongs to the crooked-neck family.</text>
</comment>
<dbReference type="PROSITE" id="PS50126">
    <property type="entry name" value="S1"/>
    <property type="match status" value="11"/>
</dbReference>
<keyword evidence="5" id="KW-0597">Phosphoprotein</keyword>
<dbReference type="CDD" id="cd05706">
    <property type="entry name" value="S1_Rrp5_repeat_sc10"/>
    <property type="match status" value="1"/>
</dbReference>
<evidence type="ECO:0000256" key="5">
    <source>
        <dbReference type="ARBA" id="ARBA00022553"/>
    </source>
</evidence>
<dbReference type="Pfam" id="PF23233">
    <property type="entry name" value="HAT_Syf1_CNRKL1_N"/>
    <property type="match status" value="1"/>
</dbReference>
<evidence type="ECO:0000256" key="8">
    <source>
        <dbReference type="ARBA" id="ARBA00022737"/>
    </source>
</evidence>
<keyword evidence="4" id="KW-0698">rRNA processing</keyword>
<dbReference type="Proteomes" id="UP000811619">
    <property type="component" value="Unassembled WGS sequence"/>
</dbReference>
<keyword evidence="10" id="KW-0539">Nucleus</keyword>
<gene>
    <name evidence="16" type="ORF">E4U42_000096</name>
</gene>
<evidence type="ECO:0000256" key="14">
    <source>
        <dbReference type="SAM" id="MobiDB-lite"/>
    </source>
</evidence>
<feature type="compositionally biased region" description="Basic and acidic residues" evidence="14">
    <location>
        <begin position="93"/>
        <end position="107"/>
    </location>
</feature>
<feature type="domain" description="S1 motif" evidence="15">
    <location>
        <begin position="153"/>
        <end position="259"/>
    </location>
</feature>
<dbReference type="Pfam" id="PF00575">
    <property type="entry name" value="S1"/>
    <property type="match status" value="4"/>
</dbReference>
<evidence type="ECO:0000259" key="15">
    <source>
        <dbReference type="PROSITE" id="PS50126"/>
    </source>
</evidence>
<protein>
    <recommendedName>
        <fullName evidence="12">rRNA biogenesis protein RRP5</fullName>
    </recommendedName>
    <alternativeName>
        <fullName evidence="13">Ribosomal RNA-processing protein 5</fullName>
    </alternativeName>
</protein>
<dbReference type="Gene3D" id="1.25.40.10">
    <property type="entry name" value="Tetratricopeptide repeat domain"/>
    <property type="match status" value="2"/>
</dbReference>
<keyword evidence="8" id="KW-0677">Repeat</keyword>
<comment type="function">
    <text evidence="11">Involved in the biogenesis of rRNA. Required for the formation of 18S and 5.8S rRNA.</text>
</comment>
<dbReference type="InterPro" id="IPR045209">
    <property type="entry name" value="Rrp5"/>
</dbReference>
<feature type="compositionally biased region" description="Basic residues" evidence="14">
    <location>
        <begin position="109"/>
        <end position="123"/>
    </location>
</feature>
<dbReference type="InterPro" id="IPR055433">
    <property type="entry name" value="HAT_Syf1-like_N"/>
</dbReference>
<feature type="domain" description="S1 motif" evidence="15">
    <location>
        <begin position="1225"/>
        <end position="1294"/>
    </location>
</feature>
<feature type="compositionally biased region" description="Basic and acidic residues" evidence="14">
    <location>
        <begin position="1532"/>
        <end position="1542"/>
    </location>
</feature>
<dbReference type="GO" id="GO:0003723">
    <property type="term" value="F:RNA binding"/>
    <property type="evidence" value="ECO:0007669"/>
    <property type="project" value="TreeGrafter"/>
</dbReference>
<dbReference type="FunFam" id="2.40.50.140:FF:000159">
    <property type="entry name" value="rRNA biogenesis protein rrp5"/>
    <property type="match status" value="1"/>
</dbReference>
<proteinExistence type="inferred from homology"/>
<dbReference type="InterPro" id="IPR011990">
    <property type="entry name" value="TPR-like_helical_dom_sf"/>
</dbReference>
<dbReference type="CDD" id="cd05698">
    <property type="entry name" value="S1_Rrp5_repeat_hs6_sc5"/>
    <property type="match status" value="1"/>
</dbReference>
<evidence type="ECO:0000256" key="7">
    <source>
        <dbReference type="ARBA" id="ARBA00022728"/>
    </source>
</evidence>
<dbReference type="CDD" id="cd05703">
    <property type="entry name" value="S1_Rrp5_repeat_hs12_sc9"/>
    <property type="match status" value="1"/>
</dbReference>
<evidence type="ECO:0000256" key="9">
    <source>
        <dbReference type="ARBA" id="ARBA00023187"/>
    </source>
</evidence>
<feature type="domain" description="S1 motif" evidence="15">
    <location>
        <begin position="833"/>
        <end position="902"/>
    </location>
</feature>
<feature type="compositionally biased region" description="Basic and acidic residues" evidence="14">
    <location>
        <begin position="1512"/>
        <end position="1522"/>
    </location>
</feature>
<dbReference type="FunFam" id="2.40.50.140:FF:000155">
    <property type="entry name" value="rRNA biogenesis protein RRP5"/>
    <property type="match status" value="1"/>
</dbReference>
<dbReference type="InterPro" id="IPR003107">
    <property type="entry name" value="HAT"/>
</dbReference>
<comment type="caution">
    <text evidence="16">The sequence shown here is derived from an EMBL/GenBank/DDBJ whole genome shotgun (WGS) entry which is preliminary data.</text>
</comment>
<comment type="subcellular location">
    <subcellularLocation>
        <location evidence="1">Nucleus</location>
        <location evidence="1">Nucleolus</location>
    </subcellularLocation>
</comment>
<keyword evidence="17" id="KW-1185">Reference proteome</keyword>
<evidence type="ECO:0000313" key="16">
    <source>
        <dbReference type="EMBL" id="KAG5915229.1"/>
    </source>
</evidence>
<dbReference type="FunFam" id="2.40.50.140:FF:000279">
    <property type="entry name" value="rRNA biogenesis protein rrp5"/>
    <property type="match status" value="1"/>
</dbReference>
<dbReference type="GO" id="GO:0008380">
    <property type="term" value="P:RNA splicing"/>
    <property type="evidence" value="ECO:0007669"/>
    <property type="project" value="UniProtKB-KW"/>
</dbReference>
<reference evidence="16" key="1">
    <citation type="journal article" date="2020" name="bioRxiv">
        <title>Whole genome comparisons of ergot fungi reveals the divergence and evolution of species within the genus Claviceps are the result of varying mechanisms driving genome evolution and host range expansion.</title>
        <authorList>
            <person name="Wyka S.A."/>
            <person name="Mondo S.J."/>
            <person name="Liu M."/>
            <person name="Dettman J."/>
            <person name="Nalam V."/>
            <person name="Broders K.D."/>
        </authorList>
    </citation>
    <scope>NUCLEOTIDE SEQUENCE</scope>
    <source>
        <strain evidence="16">CCC 489</strain>
    </source>
</reference>
<dbReference type="InterPro" id="IPR048059">
    <property type="entry name" value="Rrp5_S1_rpt_hs1_sc1"/>
</dbReference>
<evidence type="ECO:0000256" key="2">
    <source>
        <dbReference type="ARBA" id="ARBA00008644"/>
    </source>
</evidence>
<keyword evidence="9" id="KW-0508">mRNA splicing</keyword>
<feature type="compositionally biased region" description="Acidic residues" evidence="14">
    <location>
        <begin position="1443"/>
        <end position="1480"/>
    </location>
</feature>
<feature type="region of interest" description="Disordered" evidence="14">
    <location>
        <begin position="1389"/>
        <end position="1551"/>
    </location>
</feature>
<accession>A0A8K0NEC2</accession>
<feature type="region of interest" description="Disordered" evidence="14">
    <location>
        <begin position="1"/>
        <end position="139"/>
    </location>
</feature>
<dbReference type="Gene3D" id="2.40.50.140">
    <property type="entry name" value="Nucleic acid-binding proteins"/>
    <property type="match status" value="11"/>
</dbReference>
<feature type="domain" description="S1 motif" evidence="15">
    <location>
        <begin position="737"/>
        <end position="811"/>
    </location>
</feature>
<feature type="domain" description="S1 motif" evidence="15">
    <location>
        <begin position="463"/>
        <end position="538"/>
    </location>
</feature>
<keyword evidence="6" id="KW-0507">mRNA processing</keyword>
<feature type="compositionally biased region" description="Acidic residues" evidence="14">
    <location>
        <begin position="1409"/>
        <end position="1429"/>
    </location>
</feature>
<dbReference type="FunFam" id="2.40.50.140:FF:000278">
    <property type="entry name" value="rRNA biogenesis protein rrp5"/>
    <property type="match status" value="1"/>
</dbReference>
<organism evidence="16 17">
    <name type="scientific">Claviceps africana</name>
    <dbReference type="NCBI Taxonomy" id="83212"/>
    <lineage>
        <taxon>Eukaryota</taxon>
        <taxon>Fungi</taxon>
        <taxon>Dikarya</taxon>
        <taxon>Ascomycota</taxon>
        <taxon>Pezizomycotina</taxon>
        <taxon>Sordariomycetes</taxon>
        <taxon>Hypocreomycetidae</taxon>
        <taxon>Hypocreales</taxon>
        <taxon>Clavicipitaceae</taxon>
        <taxon>Claviceps</taxon>
    </lineage>
</organism>
<dbReference type="GO" id="GO:0032040">
    <property type="term" value="C:small-subunit processome"/>
    <property type="evidence" value="ECO:0007669"/>
    <property type="project" value="TreeGrafter"/>
</dbReference>
<evidence type="ECO:0000256" key="13">
    <source>
        <dbReference type="ARBA" id="ARBA00076674"/>
    </source>
</evidence>
<feature type="compositionally biased region" description="Acidic residues" evidence="14">
    <location>
        <begin position="199"/>
        <end position="217"/>
    </location>
</feature>
<dbReference type="GO" id="GO:0006364">
    <property type="term" value="P:rRNA processing"/>
    <property type="evidence" value="ECO:0007669"/>
    <property type="project" value="UniProtKB-KW"/>
</dbReference>
<keyword evidence="7" id="KW-0747">Spliceosome</keyword>
<dbReference type="InterPro" id="IPR012340">
    <property type="entry name" value="NA-bd_OB-fold"/>
</dbReference>
<dbReference type="SMART" id="SM00386">
    <property type="entry name" value="HAT"/>
    <property type="match status" value="6"/>
</dbReference>
<dbReference type="OrthoDB" id="412781at2759"/>
<feature type="region of interest" description="Disordered" evidence="14">
    <location>
        <begin position="1826"/>
        <end position="1846"/>
    </location>
</feature>
<dbReference type="SUPFAM" id="SSF50249">
    <property type="entry name" value="Nucleic acid-binding proteins"/>
    <property type="match status" value="12"/>
</dbReference>
<keyword evidence="3" id="KW-0690">Ribosome biogenesis</keyword>
<evidence type="ECO:0000256" key="10">
    <source>
        <dbReference type="ARBA" id="ARBA00023242"/>
    </source>
</evidence>
<dbReference type="PANTHER" id="PTHR23270:SF10">
    <property type="entry name" value="PROTEIN RRP5 HOMOLOG"/>
    <property type="match status" value="1"/>
</dbReference>
<evidence type="ECO:0000256" key="6">
    <source>
        <dbReference type="ARBA" id="ARBA00022664"/>
    </source>
</evidence>
<feature type="compositionally biased region" description="Acidic residues" evidence="14">
    <location>
        <begin position="1389"/>
        <end position="1402"/>
    </location>
</feature>
<sequence>MSNLKRKAAPGDQPPPKSARSSKESRPSKPDSPAAKKPAKVGKGKQSDKTADAAGARPQAPVVSLLKDDQPIFPRGGGSVLTPLEQRQIQLEAKADARREEEFETARSKTQKKLPQQKKRKTATKGDKKGGEKKDEEDSIKVDSLSFKKLVKGSLVLGQVTKINNLNLEVALPNNLTGHVTIVAVSEQLTSRLEQDAAQQDDDNDDDDADNEQDADAPEINVDLQTIFSIGQYLRAYVVSTMDESVLGKQRRKIELSLRPAETNSGLSKDDVVANTTVMASVISVEDRGCVMDLGIPDLRAFLPNAEIDPAVHQASLQEGAVFLCHVTGKGSNGNVAQLSLLQKKLGNVNNVPKDATTINTFLPGTTVSVIVTHTDRRGLAGKVLGHLDVTADLVHSGVGPDNTNLESSYKVGSKIKARVICNFPAAREPKLGISLLSHITSLSRKHPARESKKLPTQVLPISSFVEKCTVKHVEAEIGLFVDVGIAGLSGFVHISRVKDGKVDALYDASGPYQVDSVHKGRVIGYSEVDGVFHLSFEKSILEQQYIRLEDVPIGAVITCDIEKLVIKEEGLTGLILRIAQGITGLVTERHFSDVKLQHPEKKFREGMKVKARVLSSDLSKRQMRLTLKKTLVNSDAPVIKAYEDAIVGMQAPGTIIKLQANGAQVQFYGSVKGFLPISEMSEAYIRDPAEHFRIGQVVSLHVLDVDPEQRRLIVSCKDPGAFGLDKQTALKSLTVGDVVTAKVTQKTEDQVFVELADSQLKAILPTGHLTDQSVSKNQFAWKRIHAGQTLSDLVVLDKNEQRRAIILTQKPSFVAAAKEGKLLRAFEDAKEGAIVPAFVRNITQTAVFVEFAGRLNALLPKYRLPSDIQSEPNFGMHKYKSVEVKVISVINDLRRIMVAPAASSGASDGDASTRQPKPKEKSAVPDDGLVSGAVALAKITSIKDTQLNVQLVSSQVQGRVDVSQIFDKWEDIANPKDPLEQFRKKQEIKIKIIGVHNAKDHRFLPFSHRSTHSVLELTAKPSDVNKVQDDPSAPLSFDSLKVGDSHIAYVNNVTSEYLWVNLSPSVRGRVSLMEASDDLSLVNDLETNFPVGSALRVRVTSVDAEKQHLDLSARSSAATKGVDWTSLKPNMVLPGKITKVNERQIMVQLSEIVSGPVHLPDMTDNYDDIDTLSYRKNQIVRVAIVEVDVANKRLRLSMRPSRIMSSTLPVADKEITSFSQIAGGDVIRGFVKNVSDKGLFVLLGGPIAGMVKISNLSDRFLKDWKDQFQTDQLVKGRVLSVDPALKHIELSLKSSAVDENFVPPITYSDIKKGQVVTGKVRKVEEFGAFIVVDNSTNVSGLCHRSQMADQAVKDATKLYKEGDAVKALVLDVKAAERKISFGLKPSLFDEDTAMDSGDSDDGGAALDSDGDEDEDGEDGEDDDEDLDEEQRALLEKLLANESGEDDGSEDDDDDSDGDGDDDDDDDVEDDEDEDEEMEDAPPKKSTGLSLGKKNAWSADPFGEAGPDSDDKEAARDQGDKRKKDKTKKKGRNAEIEVDRTAQLDAHGPQTSSDYERLLLGQPDSSELWIAYMAFQMQVSELPKAREIAERAIKSINIREETEKLNVWVAYLNLEVAYGTKQTVEEVFRRACQYNDEQEVHERLASIYIQSEKLKLADELFESMLKKFGAKVPNVWTNYAHFLFVTMGQPPRARALLPRAMQQLDKHHHQGIVSRFAALEFRSANGEPERGRTMFEGLLAAYPKKGDLWNQLADLEMGVAGSGSGSGAKTDATAVRDVFERRTRVKGLKPQQAEKWFRRWSAWEEKLDPKGKERVTARAQDWAAQFKARKQAEAEAAAQEDEEMEE</sequence>
<evidence type="ECO:0000313" key="17">
    <source>
        <dbReference type="Proteomes" id="UP000811619"/>
    </source>
</evidence>
<name>A0A8K0NEC2_9HYPO</name>
<feature type="compositionally biased region" description="Basic and acidic residues" evidence="14">
    <location>
        <begin position="124"/>
        <end position="139"/>
    </location>
</feature>
<dbReference type="CDD" id="cd05693">
    <property type="entry name" value="S1_Rrp5_repeat_hs1_sc1"/>
    <property type="match status" value="1"/>
</dbReference>
<dbReference type="FunFam" id="2.40.50.140:FF:000196">
    <property type="entry name" value="rRNA biogenesis protein RRP5"/>
    <property type="match status" value="1"/>
</dbReference>
<dbReference type="EMBL" id="SRPY01001010">
    <property type="protein sequence ID" value="KAG5915229.1"/>
    <property type="molecule type" value="Genomic_DNA"/>
</dbReference>
<feature type="domain" description="S1 motif" evidence="15">
    <location>
        <begin position="933"/>
        <end position="1010"/>
    </location>
</feature>
<dbReference type="Pfam" id="PF23459">
    <property type="entry name" value="S1_RRP5"/>
    <property type="match status" value="2"/>
</dbReference>
<dbReference type="PANTHER" id="PTHR23270">
    <property type="entry name" value="PROGRAMMED CELL DEATH PROTEIN 11 PRE-RRNA PROCESSING PROTEIN RRP5"/>
    <property type="match status" value="1"/>
</dbReference>
<feature type="domain" description="S1 motif" evidence="15">
    <location>
        <begin position="1314"/>
        <end position="1385"/>
    </location>
</feature>
<feature type="region of interest" description="Disordered" evidence="14">
    <location>
        <begin position="902"/>
        <end position="927"/>
    </location>
</feature>
<evidence type="ECO:0000256" key="3">
    <source>
        <dbReference type="ARBA" id="ARBA00022517"/>
    </source>
</evidence>
<dbReference type="SUPFAM" id="SSF48452">
    <property type="entry name" value="TPR-like"/>
    <property type="match status" value="2"/>
</dbReference>
<feature type="region of interest" description="Disordered" evidence="14">
    <location>
        <begin position="192"/>
        <end position="218"/>
    </location>
</feature>
<evidence type="ECO:0000256" key="11">
    <source>
        <dbReference type="ARBA" id="ARBA00055575"/>
    </source>
</evidence>
<dbReference type="FunFam" id="2.40.50.140:FF:000103">
    <property type="entry name" value="protein RRP5 homolog"/>
    <property type="match status" value="2"/>
</dbReference>
<feature type="compositionally biased region" description="Low complexity" evidence="14">
    <location>
        <begin position="902"/>
        <end position="913"/>
    </location>
</feature>
<feature type="domain" description="S1 motif" evidence="15">
    <location>
        <begin position="649"/>
        <end position="718"/>
    </location>
</feature>
<evidence type="ECO:0000256" key="1">
    <source>
        <dbReference type="ARBA" id="ARBA00004604"/>
    </source>
</evidence>
<evidence type="ECO:0000256" key="4">
    <source>
        <dbReference type="ARBA" id="ARBA00022552"/>
    </source>
</evidence>
<dbReference type="SMART" id="SM00316">
    <property type="entry name" value="S1"/>
    <property type="match status" value="13"/>
</dbReference>
<evidence type="ECO:0000256" key="12">
    <source>
        <dbReference type="ARBA" id="ARBA00073619"/>
    </source>
</evidence>